<gene>
    <name evidence="2" type="ORF">A5N15_11305</name>
</gene>
<sequence length="280" mass="30199">MGVGQAHFAELGIDCQAEEFTAVGIGDMSGDVFGNGMLRSEHTRLVAAFDHRDIFIDPDPDPASSYAERQRLFTTPRSSWQDYDRSLISAGGGVFSRREKSIELTPQIREALGIEEEVARLSPPELVSAILKAPVDLLYNGGIGTYVKASGETHAEVGDKANDALRVDGADLRCRIVGEGGNLGFTQRGRIEAARAGVILNTDAIDNSAGVETSDREVNLKILVDRLVARGLLEAEERAGFIEEQTDAVARAVLETNREQNVLLQAERLGTMPTRSSACG</sequence>
<dbReference type="PANTHER" id="PTHR43403">
    <property type="entry name" value="NAD-SPECIFIC GLUTAMATE DEHYDROGENASE"/>
    <property type="match status" value="1"/>
</dbReference>
<feature type="domain" description="NAD-glutamate dehydrogenase catalytic" evidence="1">
    <location>
        <begin position="5"/>
        <end position="265"/>
    </location>
</feature>
<protein>
    <recommendedName>
        <fullName evidence="1">NAD-glutamate dehydrogenase catalytic domain-containing protein</fullName>
    </recommendedName>
</protein>
<dbReference type="Proteomes" id="UP000092021">
    <property type="component" value="Unassembled WGS sequence"/>
</dbReference>
<accession>A0A657IT90</accession>
<dbReference type="AlphaFoldDB" id="A0A657IT90"/>
<evidence type="ECO:0000313" key="2">
    <source>
        <dbReference type="EMBL" id="OAX54147.1"/>
    </source>
</evidence>
<dbReference type="SUPFAM" id="SSF51735">
    <property type="entry name" value="NAD(P)-binding Rossmann-fold domains"/>
    <property type="match status" value="1"/>
</dbReference>
<dbReference type="GO" id="GO:0006538">
    <property type="term" value="P:L-glutamate catabolic process"/>
    <property type="evidence" value="ECO:0007669"/>
    <property type="project" value="InterPro"/>
</dbReference>
<dbReference type="PANTHER" id="PTHR43403:SF1">
    <property type="entry name" value="NAD-SPECIFIC GLUTAMATE DEHYDROGENASE"/>
    <property type="match status" value="1"/>
</dbReference>
<dbReference type="Pfam" id="PF05088">
    <property type="entry name" value="Bac_GDH_CD"/>
    <property type="match status" value="1"/>
</dbReference>
<evidence type="ECO:0000259" key="1">
    <source>
        <dbReference type="Pfam" id="PF05088"/>
    </source>
</evidence>
<reference evidence="2 3" key="1">
    <citation type="submission" date="2016-04" db="EMBL/GenBank/DDBJ databases">
        <title>Identification of putative biosynthetic pathways for the production of bioactive secondary metabolites by the marine actinomycete Kocuria kristinae RUTW2-3.</title>
        <authorList>
            <person name="Waterworth S.C."/>
            <person name="Walmsley T.A."/>
            <person name="Matongo T."/>
            <person name="Davies-Coleman M.T."/>
            <person name="Dorrington R.A."/>
        </authorList>
    </citation>
    <scope>NUCLEOTIDE SEQUENCE [LARGE SCALE GENOMIC DNA]</scope>
    <source>
        <strain evidence="2 3">RUTW4-5</strain>
    </source>
</reference>
<dbReference type="InterPro" id="IPR028971">
    <property type="entry name" value="NAD-GDH_cat"/>
</dbReference>
<dbReference type="GO" id="GO:0004069">
    <property type="term" value="F:L-aspartate:2-oxoglutarate aminotransferase activity"/>
    <property type="evidence" value="ECO:0007669"/>
    <property type="project" value="InterPro"/>
</dbReference>
<dbReference type="InterPro" id="IPR036291">
    <property type="entry name" value="NAD(P)-bd_dom_sf"/>
</dbReference>
<dbReference type="EMBL" id="LWGZ01001012">
    <property type="protein sequence ID" value="OAX54147.1"/>
    <property type="molecule type" value="Genomic_DNA"/>
</dbReference>
<evidence type="ECO:0000313" key="3">
    <source>
        <dbReference type="Proteomes" id="UP000092021"/>
    </source>
</evidence>
<dbReference type="GO" id="GO:0004352">
    <property type="term" value="F:glutamate dehydrogenase (NAD+) activity"/>
    <property type="evidence" value="ECO:0007669"/>
    <property type="project" value="InterPro"/>
</dbReference>
<name>A0A657IT90_9MICC</name>
<organism evidence="2 3">
    <name type="scientific">Rothia kristinae</name>
    <dbReference type="NCBI Taxonomy" id="37923"/>
    <lineage>
        <taxon>Bacteria</taxon>
        <taxon>Bacillati</taxon>
        <taxon>Actinomycetota</taxon>
        <taxon>Actinomycetes</taxon>
        <taxon>Micrococcales</taxon>
        <taxon>Micrococcaceae</taxon>
        <taxon>Rothia</taxon>
    </lineage>
</organism>
<proteinExistence type="predicted"/>
<dbReference type="InterPro" id="IPR007780">
    <property type="entry name" value="NAD_Glu_DH_bac"/>
</dbReference>
<dbReference type="Gene3D" id="3.40.50.720">
    <property type="entry name" value="NAD(P)-binding Rossmann-like Domain"/>
    <property type="match status" value="1"/>
</dbReference>
<comment type="caution">
    <text evidence="2">The sequence shown here is derived from an EMBL/GenBank/DDBJ whole genome shotgun (WGS) entry which is preliminary data.</text>
</comment>